<evidence type="ECO:0000259" key="19">
    <source>
        <dbReference type="PROSITE" id="PS50011"/>
    </source>
</evidence>
<evidence type="ECO:0000313" key="21">
    <source>
        <dbReference type="EMBL" id="KAB5561586.1"/>
    </source>
</evidence>
<dbReference type="FunFam" id="2.10.25.10:FF:000038">
    <property type="entry name" value="Fibrillin 2"/>
    <property type="match status" value="1"/>
</dbReference>
<dbReference type="FunFam" id="2.10.25.10:FF:000628">
    <property type="entry name" value="Wall-associated receptor kinase 2"/>
    <property type="match status" value="1"/>
</dbReference>
<comment type="subcellular location">
    <subcellularLocation>
        <location evidence="1">Membrane</location>
        <topology evidence="1">Single-pass type I membrane protein</topology>
    </subcellularLocation>
</comment>
<dbReference type="FunFam" id="1.10.510.10:FF:000084">
    <property type="entry name" value="Wall-associated receptor kinase 2"/>
    <property type="match status" value="2"/>
</dbReference>
<accession>A0A5N5N5T1</accession>
<keyword evidence="17" id="KW-0472">Membrane</keyword>
<dbReference type="PROSITE" id="PS01187">
    <property type="entry name" value="EGF_CA"/>
    <property type="match status" value="1"/>
</dbReference>
<dbReference type="Gene3D" id="3.30.200.20">
    <property type="entry name" value="Phosphorylase Kinase, domain 1"/>
    <property type="match status" value="2"/>
</dbReference>
<dbReference type="InterPro" id="IPR018097">
    <property type="entry name" value="EGF_Ca-bd_CS"/>
</dbReference>
<dbReference type="PROSITE" id="PS00010">
    <property type="entry name" value="ASX_HYDROXYL"/>
    <property type="match status" value="1"/>
</dbReference>
<evidence type="ECO:0000313" key="22">
    <source>
        <dbReference type="Proteomes" id="UP000326939"/>
    </source>
</evidence>
<dbReference type="InterPro" id="IPR000152">
    <property type="entry name" value="EGF-type_Asp/Asn_hydroxyl_site"/>
</dbReference>
<keyword evidence="11" id="KW-0325">Glycoprotein</keyword>
<dbReference type="InterPro" id="IPR045274">
    <property type="entry name" value="WAK-like"/>
</dbReference>
<dbReference type="FunFam" id="3.30.200.20:FF:000337">
    <property type="entry name" value="Wall-associated receptor kinase 3"/>
    <property type="match status" value="2"/>
</dbReference>
<keyword evidence="17" id="KW-0812">Transmembrane</keyword>
<keyword evidence="4" id="KW-0808">Transferase</keyword>
<dbReference type="PROSITE" id="PS00107">
    <property type="entry name" value="PROTEIN_KINASE_ATP"/>
    <property type="match status" value="2"/>
</dbReference>
<dbReference type="PROSITE" id="PS00108">
    <property type="entry name" value="PROTEIN_KINASE_ST"/>
    <property type="match status" value="2"/>
</dbReference>
<evidence type="ECO:0000256" key="9">
    <source>
        <dbReference type="ARBA" id="ARBA00022840"/>
    </source>
</evidence>
<evidence type="ECO:0000256" key="2">
    <source>
        <dbReference type="ARBA" id="ARBA00022527"/>
    </source>
</evidence>
<keyword evidence="6" id="KW-0677">Repeat</keyword>
<evidence type="ECO:0000256" key="1">
    <source>
        <dbReference type="ARBA" id="ARBA00004479"/>
    </source>
</evidence>
<dbReference type="GO" id="GO:0005509">
    <property type="term" value="F:calcium ion binding"/>
    <property type="evidence" value="ECO:0007669"/>
    <property type="project" value="InterPro"/>
</dbReference>
<feature type="transmembrane region" description="Helical" evidence="17">
    <location>
        <begin position="331"/>
        <end position="357"/>
    </location>
</feature>
<dbReference type="AlphaFoldDB" id="A0A5N5N5T1"/>
<feature type="compositionally biased region" description="Polar residues" evidence="16">
    <location>
        <begin position="674"/>
        <end position="696"/>
    </location>
</feature>
<dbReference type="InterPro" id="IPR011009">
    <property type="entry name" value="Kinase-like_dom_sf"/>
</dbReference>
<proteinExistence type="predicted"/>
<feature type="chain" id="PRO_5024421293" description="Protein kinase domain-containing protein" evidence="18">
    <location>
        <begin position="26"/>
        <end position="1104"/>
    </location>
</feature>
<evidence type="ECO:0000256" key="12">
    <source>
        <dbReference type="ARBA" id="ARBA00047558"/>
    </source>
</evidence>
<comment type="caution">
    <text evidence="21">The sequence shown here is derived from an EMBL/GenBank/DDBJ whole genome shotgun (WGS) entry which is preliminary data.</text>
</comment>
<evidence type="ECO:0000256" key="11">
    <source>
        <dbReference type="ARBA" id="ARBA00023180"/>
    </source>
</evidence>
<organism evidence="21 22">
    <name type="scientific">Salix brachista</name>
    <dbReference type="NCBI Taxonomy" id="2182728"/>
    <lineage>
        <taxon>Eukaryota</taxon>
        <taxon>Viridiplantae</taxon>
        <taxon>Streptophyta</taxon>
        <taxon>Embryophyta</taxon>
        <taxon>Tracheophyta</taxon>
        <taxon>Spermatophyta</taxon>
        <taxon>Magnoliopsida</taxon>
        <taxon>eudicotyledons</taxon>
        <taxon>Gunneridae</taxon>
        <taxon>Pentapetalae</taxon>
        <taxon>rosids</taxon>
        <taxon>fabids</taxon>
        <taxon>Malpighiales</taxon>
        <taxon>Salicaceae</taxon>
        <taxon>Saliceae</taxon>
        <taxon>Salix</taxon>
    </lineage>
</organism>
<dbReference type="InterPro" id="IPR008271">
    <property type="entry name" value="Ser/Thr_kinase_AS"/>
</dbReference>
<keyword evidence="5 18" id="KW-0732">Signal</keyword>
<feature type="domain" description="Protein kinase" evidence="19">
    <location>
        <begin position="776"/>
        <end position="1050"/>
    </location>
</feature>
<evidence type="ECO:0000256" key="8">
    <source>
        <dbReference type="ARBA" id="ARBA00022777"/>
    </source>
</evidence>
<evidence type="ECO:0000256" key="16">
    <source>
        <dbReference type="SAM" id="MobiDB-lite"/>
    </source>
</evidence>
<feature type="region of interest" description="Disordered" evidence="16">
    <location>
        <begin position="1054"/>
        <end position="1090"/>
    </location>
</feature>
<evidence type="ECO:0008006" key="23">
    <source>
        <dbReference type="Google" id="ProtNLM"/>
    </source>
</evidence>
<evidence type="ECO:0000256" key="6">
    <source>
        <dbReference type="ARBA" id="ARBA00022737"/>
    </source>
</evidence>
<dbReference type="PROSITE" id="PS50011">
    <property type="entry name" value="PROTEIN_KINASE_DOM"/>
    <property type="match status" value="2"/>
</dbReference>
<dbReference type="InterPro" id="IPR001881">
    <property type="entry name" value="EGF-like_Ca-bd_dom"/>
</dbReference>
<dbReference type="GO" id="GO:0030247">
    <property type="term" value="F:polysaccharide binding"/>
    <property type="evidence" value="ECO:0007669"/>
    <property type="project" value="InterPro"/>
</dbReference>
<evidence type="ECO:0000256" key="17">
    <source>
        <dbReference type="SAM" id="Phobius"/>
    </source>
</evidence>
<evidence type="ECO:0000256" key="18">
    <source>
        <dbReference type="SAM" id="SignalP"/>
    </source>
</evidence>
<evidence type="ECO:0000256" key="4">
    <source>
        <dbReference type="ARBA" id="ARBA00022679"/>
    </source>
</evidence>
<dbReference type="Gene3D" id="2.10.25.10">
    <property type="entry name" value="Laminin"/>
    <property type="match status" value="2"/>
</dbReference>
<dbReference type="InterPro" id="IPR009030">
    <property type="entry name" value="Growth_fac_rcpt_cys_sf"/>
</dbReference>
<feature type="signal peptide" evidence="18">
    <location>
        <begin position="1"/>
        <end position="25"/>
    </location>
</feature>
<dbReference type="GO" id="GO:0007166">
    <property type="term" value="P:cell surface receptor signaling pathway"/>
    <property type="evidence" value="ECO:0007669"/>
    <property type="project" value="InterPro"/>
</dbReference>
<comment type="catalytic activity">
    <reaction evidence="13">
        <text>L-threonyl-[protein] + ATP = O-phospho-L-threonyl-[protein] + ADP + H(+)</text>
        <dbReference type="Rhea" id="RHEA:46608"/>
        <dbReference type="Rhea" id="RHEA-COMP:11060"/>
        <dbReference type="Rhea" id="RHEA-COMP:11605"/>
        <dbReference type="ChEBI" id="CHEBI:15378"/>
        <dbReference type="ChEBI" id="CHEBI:30013"/>
        <dbReference type="ChEBI" id="CHEBI:30616"/>
        <dbReference type="ChEBI" id="CHEBI:61977"/>
        <dbReference type="ChEBI" id="CHEBI:456216"/>
    </reaction>
</comment>
<evidence type="ECO:0000256" key="5">
    <source>
        <dbReference type="ARBA" id="ARBA00022729"/>
    </source>
</evidence>
<evidence type="ECO:0000256" key="15">
    <source>
        <dbReference type="PROSITE-ProRule" id="PRU10141"/>
    </source>
</evidence>
<evidence type="ECO:0000259" key="20">
    <source>
        <dbReference type="PROSITE" id="PS50026"/>
    </source>
</evidence>
<dbReference type="GO" id="GO:0005886">
    <property type="term" value="C:plasma membrane"/>
    <property type="evidence" value="ECO:0007669"/>
    <property type="project" value="TreeGrafter"/>
</dbReference>
<dbReference type="SMART" id="SM00220">
    <property type="entry name" value="S_TKc"/>
    <property type="match status" value="2"/>
</dbReference>
<dbReference type="Proteomes" id="UP000326939">
    <property type="component" value="Chromosome 4"/>
</dbReference>
<dbReference type="GO" id="GO:0004674">
    <property type="term" value="F:protein serine/threonine kinase activity"/>
    <property type="evidence" value="ECO:0007669"/>
    <property type="project" value="UniProtKB-KW"/>
</dbReference>
<reference evidence="22" key="1">
    <citation type="journal article" date="2019" name="Gigascience">
        <title>De novo genome assembly of the endangered Acer yangbiense, a plant species with extremely small populations endemic to Yunnan Province, China.</title>
        <authorList>
            <person name="Yang J."/>
            <person name="Wariss H.M."/>
            <person name="Tao L."/>
            <person name="Zhang R."/>
            <person name="Yun Q."/>
            <person name="Hollingsworth P."/>
            <person name="Dao Z."/>
            <person name="Luo G."/>
            <person name="Guo H."/>
            <person name="Ma Y."/>
            <person name="Sun W."/>
        </authorList>
    </citation>
    <scope>NUCLEOTIDE SEQUENCE [LARGE SCALE GENOMIC DNA]</scope>
    <source>
        <strain evidence="22">cv. br00</strain>
    </source>
</reference>
<dbReference type="InterPro" id="IPR017441">
    <property type="entry name" value="Protein_kinase_ATP_BS"/>
</dbReference>
<dbReference type="PROSITE" id="PS50026">
    <property type="entry name" value="EGF_3"/>
    <property type="match status" value="1"/>
</dbReference>
<dbReference type="Pfam" id="PF13947">
    <property type="entry name" value="GUB_WAK_bind"/>
    <property type="match status" value="1"/>
</dbReference>
<evidence type="ECO:0000256" key="14">
    <source>
        <dbReference type="PROSITE-ProRule" id="PRU00076"/>
    </source>
</evidence>
<keyword evidence="10" id="KW-1015">Disulfide bond</keyword>
<keyword evidence="22" id="KW-1185">Reference proteome</keyword>
<comment type="catalytic activity">
    <reaction evidence="12">
        <text>L-seryl-[protein] + ATP = O-phospho-L-seryl-[protein] + ADP + H(+)</text>
        <dbReference type="Rhea" id="RHEA:17989"/>
        <dbReference type="Rhea" id="RHEA-COMP:9863"/>
        <dbReference type="Rhea" id="RHEA-COMP:11604"/>
        <dbReference type="ChEBI" id="CHEBI:15378"/>
        <dbReference type="ChEBI" id="CHEBI:29999"/>
        <dbReference type="ChEBI" id="CHEBI:30616"/>
        <dbReference type="ChEBI" id="CHEBI:83421"/>
        <dbReference type="ChEBI" id="CHEBI:456216"/>
    </reaction>
</comment>
<dbReference type="InterPro" id="IPR000742">
    <property type="entry name" value="EGF"/>
</dbReference>
<keyword evidence="3 14" id="KW-0245">EGF-like domain</keyword>
<dbReference type="SUPFAM" id="SSF57184">
    <property type="entry name" value="Growth factor receptor domain"/>
    <property type="match status" value="1"/>
</dbReference>
<dbReference type="Gene3D" id="1.10.510.10">
    <property type="entry name" value="Transferase(Phosphotransferase) domain 1"/>
    <property type="match status" value="2"/>
</dbReference>
<dbReference type="InterPro" id="IPR000719">
    <property type="entry name" value="Prot_kinase_dom"/>
</dbReference>
<evidence type="ECO:0000256" key="7">
    <source>
        <dbReference type="ARBA" id="ARBA00022741"/>
    </source>
</evidence>
<dbReference type="InterPro" id="IPR025287">
    <property type="entry name" value="WAK_GUB"/>
</dbReference>
<feature type="transmembrane region" description="Helical" evidence="17">
    <location>
        <begin position="721"/>
        <end position="738"/>
    </location>
</feature>
<keyword evidence="9 15" id="KW-0067">ATP-binding</keyword>
<keyword evidence="7 15" id="KW-0547">Nucleotide-binding</keyword>
<gene>
    <name evidence="21" type="ORF">DKX38_006543</name>
</gene>
<feature type="region of interest" description="Disordered" evidence="16">
    <location>
        <begin position="671"/>
        <end position="706"/>
    </location>
</feature>
<feature type="binding site" evidence="15">
    <location>
        <position position="423"/>
    </location>
    <ligand>
        <name>ATP</name>
        <dbReference type="ChEBI" id="CHEBI:30616"/>
    </ligand>
</feature>
<dbReference type="CDD" id="cd00054">
    <property type="entry name" value="EGF_CA"/>
    <property type="match status" value="1"/>
</dbReference>
<protein>
    <recommendedName>
        <fullName evidence="23">Protein kinase domain-containing protein</fullName>
    </recommendedName>
</protein>
<feature type="binding site" evidence="15">
    <location>
        <position position="805"/>
    </location>
    <ligand>
        <name>ATP</name>
        <dbReference type="ChEBI" id="CHEBI:30616"/>
    </ligand>
</feature>
<comment type="caution">
    <text evidence="14">Lacks conserved residue(s) required for the propagation of feature annotation.</text>
</comment>
<dbReference type="SUPFAM" id="SSF56112">
    <property type="entry name" value="Protein kinase-like (PK-like)"/>
    <property type="match status" value="2"/>
</dbReference>
<feature type="domain" description="Protein kinase" evidence="19">
    <location>
        <begin position="394"/>
        <end position="668"/>
    </location>
</feature>
<name>A0A5N5N5T1_9ROSI</name>
<dbReference type="GO" id="GO:0005524">
    <property type="term" value="F:ATP binding"/>
    <property type="evidence" value="ECO:0007669"/>
    <property type="project" value="UniProtKB-UniRule"/>
</dbReference>
<feature type="compositionally biased region" description="Polar residues" evidence="16">
    <location>
        <begin position="1056"/>
        <end position="1078"/>
    </location>
</feature>
<dbReference type="SMART" id="SM00179">
    <property type="entry name" value="EGF_CA"/>
    <property type="match status" value="1"/>
</dbReference>
<feature type="domain" description="EGF-like" evidence="20">
    <location>
        <begin position="289"/>
        <end position="329"/>
    </location>
</feature>
<keyword evidence="8" id="KW-0418">Kinase</keyword>
<keyword evidence="2" id="KW-0723">Serine/threonine-protein kinase</keyword>
<evidence type="ECO:0000256" key="3">
    <source>
        <dbReference type="ARBA" id="ARBA00022536"/>
    </source>
</evidence>
<dbReference type="PANTHER" id="PTHR27005">
    <property type="entry name" value="WALL-ASSOCIATED RECEPTOR KINASE-LIKE 21"/>
    <property type="match status" value="1"/>
</dbReference>
<sequence>MILQIMWVSWLMMLLSLWAVARSDAKPGCNEKCGNVSVPYPFGILDRSCAMNNNFFLNCSSNDELLFGMNMPISNISELEGTVTIGIDAAFTCYNKKGIQTDSFPQSMTLGSGPFMFSHTRNIFTAIGCDTFGLVTNSGFNYGAACLSLCTENVEMSDANPCSGSGCCQTSIPKGLKSLSYSLSTSSNYTNVSDFNHCGFAFLADKMSLKISNWQLSRTPIYGKDAYATDVVIEWVVENKTCEQAKANTSAYACGANANCTYPESGQGYRCSCNEGFQGNPYLQEGCQDIDECMDPKTYPCQGRCKNTVGDYTCRCPLGMYGDGKKGCQGIGIITIIAAIGATIFLIIICLLLYMMCKKRRRDENFRKNGGTILKHQRVRIFSEVELEKATNNYADDQKLGEGGFGSVYKGVLTDNTLVAVKKSKGVDKAQMNEEFQMEMSIVSQVNHKNVVKLLGLCLETKVPLLVYELISNGTLFKHIHDKGSQILASWSNRLRIASEIALALNYLHSLADPPIIHGDVKSVNILLDNKYTTKIADFGASVLLSTDKTIIAEKIQGTLGYLDPEYLMTGVLTVQSDVYSFGVVLVELLTGEKPNSISSSGEKRNIIQHFISAVETNNLFKSLDFQTTDEGEMDEIEDVAELAKACLNSMGVNRPTIKKVSDELAKLNDHNQKSWTQQNSNETDSLLRETSQSPSRKAEHEPMTPSQTVISFQIENYTDTIGATIFLIIICLLLYMMCKKRRRDKNFRKNGGTILKHQRVRIFSEAELEKATNNYADDQKLGEGGFGSVYKGVLTDNTLVAVKKSKGVDKAQMNEEFQMEMSIVSQVNHKNVVKLLGLCLETKVPLLVYELISNGTLFKHIHDKGSQILASWSNRLRIASEIALAFNYLHSLADPPIIHGDVKSVNILLDNKYTAKIADFGASVLLSTDKTIIASKIQGTLGYLDPEYLMTGVLTVQSDVYSFGVVLVELLTGEKPNSISSSGEKRNIIQHFISALETNNLFKILDFQTTDEGEMDEIEDVAELAKACLNSMGVNRPTIKKVSDELAKLNDHNQKSWTQQNSNETDSLLGETSQSPSRKADHEPMTPSQTVISFQIENYTDSI</sequence>
<dbReference type="SMART" id="SM00181">
    <property type="entry name" value="EGF"/>
    <property type="match status" value="2"/>
</dbReference>
<evidence type="ECO:0000256" key="10">
    <source>
        <dbReference type="ARBA" id="ARBA00023157"/>
    </source>
</evidence>
<dbReference type="PANTHER" id="PTHR27005:SF315">
    <property type="entry name" value="PROTEIN KINASE DOMAIN-CONTAINING PROTEIN"/>
    <property type="match status" value="1"/>
</dbReference>
<evidence type="ECO:0000256" key="13">
    <source>
        <dbReference type="ARBA" id="ARBA00047951"/>
    </source>
</evidence>
<dbReference type="Pfam" id="PF00069">
    <property type="entry name" value="Pkinase"/>
    <property type="match status" value="2"/>
</dbReference>
<keyword evidence="17" id="KW-1133">Transmembrane helix</keyword>
<dbReference type="EMBL" id="VDCV01000004">
    <property type="protein sequence ID" value="KAB5561586.1"/>
    <property type="molecule type" value="Genomic_DNA"/>
</dbReference>